<reference evidence="3" key="1">
    <citation type="journal article" date="2013" name="Science">
        <title>The Amborella genome and the evolution of flowering plants.</title>
        <authorList>
            <consortium name="Amborella Genome Project"/>
        </authorList>
    </citation>
    <scope>NUCLEOTIDE SEQUENCE [LARGE SCALE GENOMIC DNA]</scope>
</reference>
<keyword evidence="3" id="KW-1185">Reference proteome</keyword>
<evidence type="ECO:0000256" key="1">
    <source>
        <dbReference type="SAM" id="MobiDB-lite"/>
    </source>
</evidence>
<gene>
    <name evidence="2" type="ORF">AMTR_s00007p00243930</name>
</gene>
<evidence type="ECO:0000313" key="2">
    <source>
        <dbReference type="EMBL" id="ERN05448.1"/>
    </source>
</evidence>
<dbReference type="AlphaFoldDB" id="W1PBX4"/>
<proteinExistence type="predicted"/>
<name>W1PBX4_AMBTC</name>
<dbReference type="EMBL" id="KI394011">
    <property type="protein sequence ID" value="ERN05448.1"/>
    <property type="molecule type" value="Genomic_DNA"/>
</dbReference>
<feature type="compositionally biased region" description="Polar residues" evidence="1">
    <location>
        <begin position="186"/>
        <end position="195"/>
    </location>
</feature>
<organism evidence="2 3">
    <name type="scientific">Amborella trichopoda</name>
    <dbReference type="NCBI Taxonomy" id="13333"/>
    <lineage>
        <taxon>Eukaryota</taxon>
        <taxon>Viridiplantae</taxon>
        <taxon>Streptophyta</taxon>
        <taxon>Embryophyta</taxon>
        <taxon>Tracheophyta</taxon>
        <taxon>Spermatophyta</taxon>
        <taxon>Magnoliopsida</taxon>
        <taxon>Amborellales</taxon>
        <taxon>Amborellaceae</taxon>
        <taxon>Amborella</taxon>
    </lineage>
</organism>
<dbReference type="Proteomes" id="UP000017836">
    <property type="component" value="Unassembled WGS sequence"/>
</dbReference>
<evidence type="ECO:0000313" key="3">
    <source>
        <dbReference type="Proteomes" id="UP000017836"/>
    </source>
</evidence>
<dbReference type="HOGENOM" id="CLU_1241593_0_0_1"/>
<dbReference type="Gramene" id="ERN05448">
    <property type="protein sequence ID" value="ERN05448"/>
    <property type="gene ID" value="AMTR_s00007p00243930"/>
</dbReference>
<accession>W1PBX4</accession>
<feature type="region of interest" description="Disordered" evidence="1">
    <location>
        <begin position="176"/>
        <end position="223"/>
    </location>
</feature>
<protein>
    <submittedName>
        <fullName evidence="2">Uncharacterized protein</fullName>
    </submittedName>
</protein>
<feature type="compositionally biased region" description="Basic residues" evidence="1">
    <location>
        <begin position="199"/>
        <end position="210"/>
    </location>
</feature>
<sequence>MDILKVSQNGFGYLALTPRRKSVTDSEIKQEHHWDNDIGSYSEDHAMAAGTLGDYLEPPTMEEVNEMMLRHRKPELDPSQLITPPGAQVRIRTSQEQFSDVNMVTPEKRPQDPPKRRPKKTQFEIANDLYGPVYQVYGPDGFPIPGEYRTESGHTWWDTCECEVCLENANETELELEEERSKKKGQSINEPGQNSTRRRELKKRSHLSRGYRKDMITTIPKSA</sequence>